<evidence type="ECO:0000256" key="6">
    <source>
        <dbReference type="ARBA" id="ARBA00023002"/>
    </source>
</evidence>
<comment type="function">
    <text evidence="9">Catalyzes 2 different reactions between oxygene and the acireductone 1,2-dihydroxy-3-keto-5-methylthiopentene (DHK-MTPene) depending upon the metal bound in the active site. Fe-containing acireductone dioxygenase (Fe-ARD) produces formate and 2-keto-4-methylthiobutyrate (KMTB), the alpha-ketoacid precursor of methionine in the methionine recycle pathway. Ni-containing acireductone dioxygenase (Ni-ARD) produces methylthiopropionate, carbon monoxide and formate, and does not lie on the methionine recycle pathway.</text>
</comment>
<feature type="site" description="May play a role in transmitting local conformational changes" evidence="9">
    <location>
        <position position="101"/>
    </location>
</feature>
<dbReference type="GO" id="GO:0016151">
    <property type="term" value="F:nickel cation binding"/>
    <property type="evidence" value="ECO:0007669"/>
    <property type="project" value="UniProtKB-UniRule"/>
</dbReference>
<dbReference type="Proteomes" id="UP000075260">
    <property type="component" value="Unassembled WGS sequence"/>
</dbReference>
<gene>
    <name evidence="9" type="primary">mtnD</name>
    <name evidence="10" type="ORF">BE15_23065</name>
</gene>
<feature type="binding site" evidence="9">
    <location>
        <position position="140"/>
    </location>
    <ligand>
        <name>Fe(2+)</name>
        <dbReference type="ChEBI" id="CHEBI:29033"/>
    </ligand>
</feature>
<keyword evidence="2 9" id="KW-0533">Nickel</keyword>
<evidence type="ECO:0000256" key="4">
    <source>
        <dbReference type="ARBA" id="ARBA00022723"/>
    </source>
</evidence>
<comment type="cofactor">
    <cofactor evidence="9">
        <name>Fe(2+)</name>
        <dbReference type="ChEBI" id="CHEBI:29033"/>
    </cofactor>
    <text evidence="9">Binds 1 Fe(2+) cation per monomer.</text>
</comment>
<evidence type="ECO:0000256" key="9">
    <source>
        <dbReference type="HAMAP-Rule" id="MF_01682"/>
    </source>
</evidence>
<comment type="catalytic activity">
    <reaction evidence="9">
        <text>1,2-dihydroxy-5-(methylsulfanyl)pent-1-en-3-one + O2 = 3-(methylsulfanyl)propanoate + CO + formate + 2 H(+)</text>
        <dbReference type="Rhea" id="RHEA:14161"/>
        <dbReference type="ChEBI" id="CHEBI:15378"/>
        <dbReference type="ChEBI" id="CHEBI:15379"/>
        <dbReference type="ChEBI" id="CHEBI:15740"/>
        <dbReference type="ChEBI" id="CHEBI:17245"/>
        <dbReference type="ChEBI" id="CHEBI:49016"/>
        <dbReference type="ChEBI" id="CHEBI:49252"/>
        <dbReference type="EC" id="1.13.11.53"/>
    </reaction>
</comment>
<evidence type="ECO:0000256" key="7">
    <source>
        <dbReference type="ARBA" id="ARBA00023004"/>
    </source>
</evidence>
<feature type="binding site" evidence="9">
    <location>
        <position position="98"/>
    </location>
    <ligand>
        <name>Fe(2+)</name>
        <dbReference type="ChEBI" id="CHEBI:29033"/>
    </ligand>
</feature>
<dbReference type="AlphaFoldDB" id="A0A150Q3A3"/>
<dbReference type="InterPro" id="IPR004313">
    <property type="entry name" value="ARD"/>
</dbReference>
<dbReference type="Pfam" id="PF03079">
    <property type="entry name" value="ARD"/>
    <property type="match status" value="1"/>
</dbReference>
<feature type="binding site" evidence="9">
    <location>
        <position position="96"/>
    </location>
    <ligand>
        <name>Ni(2+)</name>
        <dbReference type="ChEBI" id="CHEBI:49786"/>
    </ligand>
</feature>
<comment type="similarity">
    <text evidence="9">Belongs to the acireductone dioxygenase (ARD) family.</text>
</comment>
<dbReference type="Gene3D" id="2.60.120.10">
    <property type="entry name" value="Jelly Rolls"/>
    <property type="match status" value="1"/>
</dbReference>
<evidence type="ECO:0000313" key="11">
    <source>
        <dbReference type="Proteomes" id="UP000075260"/>
    </source>
</evidence>
<evidence type="ECO:0000256" key="1">
    <source>
        <dbReference type="ARBA" id="ARBA00000428"/>
    </source>
</evidence>
<dbReference type="GO" id="GO:0019509">
    <property type="term" value="P:L-methionine salvage from methylthioadenosine"/>
    <property type="evidence" value="ECO:0007669"/>
    <property type="project" value="UniProtKB-UniRule"/>
</dbReference>
<keyword evidence="7 9" id="KW-0408">Iron</keyword>
<keyword evidence="8 9" id="KW-0486">Methionine biosynthesis</keyword>
<feature type="binding site" evidence="9">
    <location>
        <position position="98"/>
    </location>
    <ligand>
        <name>Ni(2+)</name>
        <dbReference type="ChEBI" id="CHEBI:49786"/>
    </ligand>
</feature>
<proteinExistence type="inferred from homology"/>
<dbReference type="InterPro" id="IPR014710">
    <property type="entry name" value="RmlC-like_jellyroll"/>
</dbReference>
<name>A0A150Q3A3_SORCE</name>
<protein>
    <recommendedName>
        <fullName evidence="9">Acireductone dioxygenase</fullName>
    </recommendedName>
    <alternativeName>
        <fullName evidence="9">1,2-dihydroxy-3-keto-5-methylthiopentene dioxygenase</fullName>
        <shortName evidence="9">DHK-MTPene dioxygenase</shortName>
    </alternativeName>
    <alternativeName>
        <fullName evidence="9">Acireductone dioxygenase (Fe(2+)-requiring)</fullName>
        <shortName evidence="9">ARD'</shortName>
        <shortName evidence="9">Fe-ARD</shortName>
        <ecNumber evidence="9">1.13.11.54</ecNumber>
    </alternativeName>
    <alternativeName>
        <fullName evidence="9">Acireductone dioxygenase (Ni(2+)-requiring)</fullName>
        <shortName evidence="9">ARD</shortName>
        <shortName evidence="9">Ni-ARD</shortName>
        <ecNumber evidence="9">1.13.11.53</ecNumber>
    </alternativeName>
</protein>
<keyword evidence="3 9" id="KW-0028">Amino-acid biosynthesis</keyword>
<dbReference type="GO" id="GO:0010308">
    <property type="term" value="F:acireductone dioxygenase (Ni2+-requiring) activity"/>
    <property type="evidence" value="ECO:0007669"/>
    <property type="project" value="UniProtKB-UniRule"/>
</dbReference>
<dbReference type="PANTHER" id="PTHR23418:SF0">
    <property type="entry name" value="ACIREDUCTONE DIOXYGENASE"/>
    <property type="match status" value="1"/>
</dbReference>
<feature type="binding site" evidence="9">
    <location>
        <position position="102"/>
    </location>
    <ligand>
        <name>Fe(2+)</name>
        <dbReference type="ChEBI" id="CHEBI:29033"/>
    </ligand>
</feature>
<feature type="site" description="Important to generate the dianion" evidence="9">
    <location>
        <position position="104"/>
    </location>
</feature>
<feature type="binding site" evidence="9">
    <location>
        <position position="102"/>
    </location>
    <ligand>
        <name>Ni(2+)</name>
        <dbReference type="ChEBI" id="CHEBI:49786"/>
    </ligand>
</feature>
<feature type="binding site" evidence="9">
    <location>
        <position position="96"/>
    </location>
    <ligand>
        <name>Fe(2+)</name>
        <dbReference type="ChEBI" id="CHEBI:29033"/>
    </ligand>
</feature>
<comment type="subunit">
    <text evidence="9">Monomer.</text>
</comment>
<feature type="site" description="May play a role in metal incorporation in vivo" evidence="9">
    <location>
        <position position="95"/>
    </location>
</feature>
<comment type="cofactor">
    <cofactor evidence="9">
        <name>Ni(2+)</name>
        <dbReference type="ChEBI" id="CHEBI:49786"/>
    </cofactor>
    <text evidence="9">Binds 1 nickel ion per monomer.</text>
</comment>
<dbReference type="HAMAP" id="MF_01682">
    <property type="entry name" value="Salvage_MtnD"/>
    <property type="match status" value="1"/>
</dbReference>
<sequence length="180" mass="20122">MSLLRVYRDSDPTRAEEYATLEDIARVAAASQIRFERWSAERPLPPGTAPAQVLEAYAGPVKQLSEACGFVTADVISVSPDTPNHGELRRKFLDEHTHTEDEARFFVEGRGMFCIHQGDRVLSFLVEKGDLISVPAGTRHWFDMGPSPSFTCIRWFSDPKGWAAEHTGSDIASRFPRLEA</sequence>
<keyword evidence="5 9" id="KW-0223">Dioxygenase</keyword>
<reference evidence="10 11" key="1">
    <citation type="submission" date="2014-02" db="EMBL/GenBank/DDBJ databases">
        <title>The small core and large imbalanced accessory genome model reveals a collaborative survival strategy of Sorangium cellulosum strains in nature.</title>
        <authorList>
            <person name="Han K."/>
            <person name="Peng R."/>
            <person name="Blom J."/>
            <person name="Li Y.-Z."/>
        </authorList>
    </citation>
    <scope>NUCLEOTIDE SEQUENCE [LARGE SCALE GENOMIC DNA]</scope>
    <source>
        <strain evidence="10 11">So0008-312</strain>
    </source>
</reference>
<keyword evidence="4 9" id="KW-0479">Metal-binding</keyword>
<comment type="caution">
    <text evidence="10">The sequence shown here is derived from an EMBL/GenBank/DDBJ whole genome shotgun (WGS) entry which is preliminary data.</text>
</comment>
<dbReference type="EC" id="1.13.11.53" evidence="9"/>
<evidence type="ECO:0000256" key="2">
    <source>
        <dbReference type="ARBA" id="ARBA00022596"/>
    </source>
</evidence>
<dbReference type="EC" id="1.13.11.54" evidence="9"/>
<dbReference type="InterPro" id="IPR011051">
    <property type="entry name" value="RmlC_Cupin_sf"/>
</dbReference>
<dbReference type="OrthoDB" id="9795636at2"/>
<dbReference type="SUPFAM" id="SSF51182">
    <property type="entry name" value="RmlC-like cupins"/>
    <property type="match status" value="1"/>
</dbReference>
<comment type="catalytic activity">
    <reaction evidence="1 9">
        <text>1,2-dihydroxy-5-(methylsulfanyl)pent-1-en-3-one + O2 = 4-methylsulfanyl-2-oxobutanoate + formate + 2 H(+)</text>
        <dbReference type="Rhea" id="RHEA:24504"/>
        <dbReference type="ChEBI" id="CHEBI:15378"/>
        <dbReference type="ChEBI" id="CHEBI:15379"/>
        <dbReference type="ChEBI" id="CHEBI:15740"/>
        <dbReference type="ChEBI" id="CHEBI:16723"/>
        <dbReference type="ChEBI" id="CHEBI:49252"/>
        <dbReference type="EC" id="1.13.11.54"/>
    </reaction>
</comment>
<dbReference type="PANTHER" id="PTHR23418">
    <property type="entry name" value="ACIREDUCTONE DIOXYGENASE"/>
    <property type="match status" value="1"/>
</dbReference>
<dbReference type="EMBL" id="JEMA01001107">
    <property type="protein sequence ID" value="KYF62293.1"/>
    <property type="molecule type" value="Genomic_DNA"/>
</dbReference>
<accession>A0A150Q3A3</accession>
<feature type="binding site" evidence="9">
    <location>
        <position position="140"/>
    </location>
    <ligand>
        <name>Ni(2+)</name>
        <dbReference type="ChEBI" id="CHEBI:49786"/>
    </ligand>
</feature>
<dbReference type="CDD" id="cd02232">
    <property type="entry name" value="cupin_ARD"/>
    <property type="match status" value="1"/>
</dbReference>
<dbReference type="GO" id="GO:0010309">
    <property type="term" value="F:acireductone dioxygenase [iron(II)-requiring] activity"/>
    <property type="evidence" value="ECO:0007669"/>
    <property type="project" value="UniProtKB-UniRule"/>
</dbReference>
<evidence type="ECO:0000313" key="10">
    <source>
        <dbReference type="EMBL" id="KYF62293.1"/>
    </source>
</evidence>
<dbReference type="RefSeq" id="WP_061612709.1">
    <property type="nucleotide sequence ID" value="NZ_JEMA01001107.1"/>
</dbReference>
<comment type="pathway">
    <text evidence="9">Amino-acid biosynthesis; L-methionine biosynthesis via salvage pathway; L-methionine from S-methyl-5-thio-alpha-D-ribose 1-phosphate: step 5/6.</text>
</comment>
<dbReference type="UniPathway" id="UPA00904">
    <property type="reaction ID" value="UER00878"/>
</dbReference>
<evidence type="ECO:0000256" key="3">
    <source>
        <dbReference type="ARBA" id="ARBA00022605"/>
    </source>
</evidence>
<evidence type="ECO:0000256" key="8">
    <source>
        <dbReference type="ARBA" id="ARBA00023167"/>
    </source>
</evidence>
<dbReference type="GO" id="GO:0019284">
    <property type="term" value="P:L-methionine salvage from S-adenosylmethionine"/>
    <property type="evidence" value="ECO:0007669"/>
    <property type="project" value="InterPro"/>
</dbReference>
<keyword evidence="6 9" id="KW-0560">Oxidoreductase</keyword>
<evidence type="ECO:0000256" key="5">
    <source>
        <dbReference type="ARBA" id="ARBA00022964"/>
    </source>
</evidence>
<organism evidence="10 11">
    <name type="scientific">Sorangium cellulosum</name>
    <name type="common">Polyangium cellulosum</name>
    <dbReference type="NCBI Taxonomy" id="56"/>
    <lineage>
        <taxon>Bacteria</taxon>
        <taxon>Pseudomonadati</taxon>
        <taxon>Myxococcota</taxon>
        <taxon>Polyangia</taxon>
        <taxon>Polyangiales</taxon>
        <taxon>Polyangiaceae</taxon>
        <taxon>Sorangium</taxon>
    </lineage>
</organism>
<dbReference type="InterPro" id="IPR023956">
    <property type="entry name" value="ARD_bac"/>
</dbReference>
<dbReference type="GO" id="GO:0005506">
    <property type="term" value="F:iron ion binding"/>
    <property type="evidence" value="ECO:0007669"/>
    <property type="project" value="UniProtKB-UniRule"/>
</dbReference>